<dbReference type="Gene3D" id="3.40.50.20">
    <property type="match status" value="1"/>
</dbReference>
<dbReference type="AlphaFoldDB" id="F2L673"/>
<dbReference type="STRING" id="999630.TUZN_2235"/>
<dbReference type="KEGG" id="tuz:TUZN_2235"/>
<dbReference type="PROSITE" id="PS50975">
    <property type="entry name" value="ATP_GRASP"/>
    <property type="match status" value="1"/>
</dbReference>
<keyword evidence="1" id="KW-0547">Nucleotide-binding</keyword>
<evidence type="ECO:0000259" key="2">
    <source>
        <dbReference type="PROSITE" id="PS50975"/>
    </source>
</evidence>
<dbReference type="EMBL" id="CP002590">
    <property type="protein sequence ID" value="AEA13689.1"/>
    <property type="molecule type" value="Genomic_DNA"/>
</dbReference>
<dbReference type="Proteomes" id="UP000008138">
    <property type="component" value="Chromosome"/>
</dbReference>
<reference evidence="3 4" key="1">
    <citation type="journal article" date="2011" name="J. Bacteriol.">
        <title>Complete genome sequence of the thermoacidophilic crenarchaeon Thermoproteus uzoniensis 768-20.</title>
        <authorList>
            <person name="Mardanov A.V."/>
            <person name="Gumerov V.M."/>
            <person name="Beletsky A.V."/>
            <person name="Prokofeva M.I."/>
            <person name="Bonch-Osmolovskaya E.A."/>
            <person name="Ravin N.V."/>
            <person name="Skryabin K.G."/>
        </authorList>
    </citation>
    <scope>NUCLEOTIDE SEQUENCE [LARGE SCALE GENOMIC DNA]</scope>
    <source>
        <strain evidence="3 4">768-20</strain>
    </source>
</reference>
<dbReference type="HOGENOM" id="CLU_062188_0_0_2"/>
<feature type="domain" description="ATP-grasp" evidence="2">
    <location>
        <begin position="120"/>
        <end position="319"/>
    </location>
</feature>
<name>F2L673_THEU7</name>
<reference key="2">
    <citation type="submission" date="2011-03" db="EMBL/GenBank/DDBJ databases">
        <title>Complete genome sequence of the thermoacidophilic crenarchaeon Thermoproteus uzoniensis 768-20.</title>
        <authorList>
            <person name="Mardanov A.V."/>
            <person name="Gumerov V.M."/>
            <person name="Beletsky A.V."/>
            <person name="Prokofeva M.I."/>
            <person name="Bonch-Osmolovskaya E.A."/>
            <person name="Ravin N.V."/>
            <person name="Skryabin K.G."/>
        </authorList>
    </citation>
    <scope>NUCLEOTIDE SEQUENCE</scope>
    <source>
        <strain>768-20</strain>
    </source>
</reference>
<gene>
    <name evidence="3" type="ordered locus">TUZN_2235</name>
</gene>
<evidence type="ECO:0000313" key="4">
    <source>
        <dbReference type="Proteomes" id="UP000008138"/>
    </source>
</evidence>
<dbReference type="RefSeq" id="WP_013681024.1">
    <property type="nucleotide sequence ID" value="NC_015315.1"/>
</dbReference>
<dbReference type="OrthoDB" id="23386at2157"/>
<proteinExistence type="predicted"/>
<dbReference type="SUPFAM" id="SSF56059">
    <property type="entry name" value="Glutathione synthetase ATP-binding domain-like"/>
    <property type="match status" value="1"/>
</dbReference>
<evidence type="ECO:0000256" key="1">
    <source>
        <dbReference type="PROSITE-ProRule" id="PRU00409"/>
    </source>
</evidence>
<dbReference type="eggNOG" id="arCOG06897">
    <property type="taxonomic scope" value="Archaea"/>
</dbReference>
<dbReference type="InterPro" id="IPR011761">
    <property type="entry name" value="ATP-grasp"/>
</dbReference>
<dbReference type="GO" id="GO:0046872">
    <property type="term" value="F:metal ion binding"/>
    <property type="evidence" value="ECO:0007669"/>
    <property type="project" value="InterPro"/>
</dbReference>
<accession>F2L673</accession>
<protein>
    <recommendedName>
        <fullName evidence="2">ATP-grasp domain-containing protein</fullName>
    </recommendedName>
</protein>
<organism evidence="3 4">
    <name type="scientific">Thermoproteus uzoniensis (strain 768-20)</name>
    <dbReference type="NCBI Taxonomy" id="999630"/>
    <lineage>
        <taxon>Archaea</taxon>
        <taxon>Thermoproteota</taxon>
        <taxon>Thermoprotei</taxon>
        <taxon>Thermoproteales</taxon>
        <taxon>Thermoproteaceae</taxon>
        <taxon>Thermoproteus</taxon>
    </lineage>
</organism>
<dbReference type="GO" id="GO:0005524">
    <property type="term" value="F:ATP binding"/>
    <property type="evidence" value="ECO:0007669"/>
    <property type="project" value="UniProtKB-UniRule"/>
</dbReference>
<keyword evidence="4" id="KW-1185">Reference proteome</keyword>
<evidence type="ECO:0000313" key="3">
    <source>
        <dbReference type="EMBL" id="AEA13689.1"/>
    </source>
</evidence>
<dbReference type="GeneID" id="10361742"/>
<keyword evidence="1" id="KW-0067">ATP-binding</keyword>
<sequence length="364" mass="41098">MPTRILVTGIGGMGGFNFVSALRYAERELGGLFIVGTDHSPYHIMFADVDVRVRSPRHNDPEFLKLLVELAGRYSIEFLHPHPSVEAKVVSENRDVFLKMGVRLYLPDLQAIYPSKDLIAERLRAAGVPVPETVVVRDEEDVYRAFDALGSPLWIRAKEGAGGRLSLKVNSPEEALYWVRLNVVQGRAKPGDFLLQRYLPGRDVAYDSLWYEGRLVMAYARERLEYPFRHISLSGITGTPSVARSIREPEVDDVGRRAVLALDPRPHGFYSVDLKQGADGRFYVTEVDGKWHTTAPLWGEAFARAYGDQCMNLAFVYLELGLGRPARCGEGRVDAFPEGHYLIRQMDMGVLLYRESDGRVWKIR</sequence>
<dbReference type="Gene3D" id="3.30.470.20">
    <property type="entry name" value="ATP-grasp fold, B domain"/>
    <property type="match status" value="1"/>
</dbReference>